<proteinExistence type="predicted"/>
<gene>
    <name evidence="1" type="ORF">ABZZ21_05630</name>
</gene>
<accession>A0ABV2UTH0</accession>
<dbReference type="EMBL" id="JBEXPZ010000006">
    <property type="protein sequence ID" value="MET9844055.1"/>
    <property type="molecule type" value="Genomic_DNA"/>
</dbReference>
<dbReference type="Proteomes" id="UP001550210">
    <property type="component" value="Unassembled WGS sequence"/>
</dbReference>
<protein>
    <submittedName>
        <fullName evidence="1">Uncharacterized protein</fullName>
    </submittedName>
</protein>
<evidence type="ECO:0000313" key="1">
    <source>
        <dbReference type="EMBL" id="MET9844055.1"/>
    </source>
</evidence>
<organism evidence="1 2">
    <name type="scientific">Streptomyces ossamyceticus</name>
    <dbReference type="NCBI Taxonomy" id="249581"/>
    <lineage>
        <taxon>Bacteria</taxon>
        <taxon>Bacillati</taxon>
        <taxon>Actinomycetota</taxon>
        <taxon>Actinomycetes</taxon>
        <taxon>Kitasatosporales</taxon>
        <taxon>Streptomycetaceae</taxon>
        <taxon>Streptomyces</taxon>
    </lineage>
</organism>
<dbReference type="RefSeq" id="WP_355392957.1">
    <property type="nucleotide sequence ID" value="NZ_JBEXPZ010000006.1"/>
</dbReference>
<keyword evidence="2" id="KW-1185">Reference proteome</keyword>
<evidence type="ECO:0000313" key="2">
    <source>
        <dbReference type="Proteomes" id="UP001550210"/>
    </source>
</evidence>
<comment type="caution">
    <text evidence="1">The sequence shown here is derived from an EMBL/GenBank/DDBJ whole genome shotgun (WGS) entry which is preliminary data.</text>
</comment>
<sequence length="190" mass="20747">MLFGTRTGFGLDFHVERDPGLLCVDVFVGGLPVNTWDNAFYPPLLVKKLKDELSRFRAPTAPPPGFTSPEESFRIAEDWIYGDSGTWTRSGAEAEADAGEELARWEFLEWGECTDQVTAFAFPDGDQVHLACRVRDGGGQARGAEARCAPTVVSMSRTALVATLEHALAAAEREWAARLAAMKSRGDSDH</sequence>
<reference evidence="1 2" key="1">
    <citation type="submission" date="2024-06" db="EMBL/GenBank/DDBJ databases">
        <title>The Natural Products Discovery Center: Release of the First 8490 Sequenced Strains for Exploring Actinobacteria Biosynthetic Diversity.</title>
        <authorList>
            <person name="Kalkreuter E."/>
            <person name="Kautsar S.A."/>
            <person name="Yang D."/>
            <person name="Bader C.D."/>
            <person name="Teijaro C.N."/>
            <person name="Fluegel L."/>
            <person name="Davis C.M."/>
            <person name="Simpson J.R."/>
            <person name="Lauterbach L."/>
            <person name="Steele A.D."/>
            <person name="Gui C."/>
            <person name="Meng S."/>
            <person name="Li G."/>
            <person name="Viehrig K."/>
            <person name="Ye F."/>
            <person name="Su P."/>
            <person name="Kiefer A.F."/>
            <person name="Nichols A."/>
            <person name="Cepeda A.J."/>
            <person name="Yan W."/>
            <person name="Fan B."/>
            <person name="Jiang Y."/>
            <person name="Adhikari A."/>
            <person name="Zheng C.-J."/>
            <person name="Schuster L."/>
            <person name="Cowan T.M."/>
            <person name="Smanski M.J."/>
            <person name="Chevrette M.G."/>
            <person name="De Carvalho L.P.S."/>
            <person name="Shen B."/>
        </authorList>
    </citation>
    <scope>NUCLEOTIDE SEQUENCE [LARGE SCALE GENOMIC DNA]</scope>
    <source>
        <strain evidence="1 2">NPDC006434</strain>
    </source>
</reference>
<name>A0ABV2UTH0_9ACTN</name>